<dbReference type="Pfam" id="PF00571">
    <property type="entry name" value="CBS"/>
    <property type="match status" value="2"/>
</dbReference>
<dbReference type="InterPro" id="IPR046342">
    <property type="entry name" value="CBS_dom_sf"/>
</dbReference>
<keyword evidence="5" id="KW-0677">Repeat</keyword>
<organism evidence="14 15">
    <name type="scientific">Spartinivicinus poritis</name>
    <dbReference type="NCBI Taxonomy" id="2994640"/>
    <lineage>
        <taxon>Bacteria</taxon>
        <taxon>Pseudomonadati</taxon>
        <taxon>Pseudomonadota</taxon>
        <taxon>Gammaproteobacteria</taxon>
        <taxon>Oceanospirillales</taxon>
        <taxon>Zooshikellaceae</taxon>
        <taxon>Spartinivicinus</taxon>
    </lineage>
</organism>
<accession>A0ABT5U288</accession>
<comment type="similarity">
    <text evidence="2">Belongs to the UPF0053 family.</text>
</comment>
<dbReference type="Gene3D" id="3.30.465.10">
    <property type="match status" value="1"/>
</dbReference>
<keyword evidence="15" id="KW-1185">Reference proteome</keyword>
<name>A0ABT5U288_9GAMM</name>
<keyword evidence="8 10" id="KW-0472">Membrane</keyword>
<keyword evidence="6 10" id="KW-1133">Transmembrane helix</keyword>
<protein>
    <submittedName>
        <fullName evidence="14">HlyC/CorC family transporter</fullName>
    </submittedName>
</protein>
<dbReference type="Gene3D" id="3.10.580.10">
    <property type="entry name" value="CBS-domain"/>
    <property type="match status" value="1"/>
</dbReference>
<evidence type="ECO:0000313" key="15">
    <source>
        <dbReference type="Proteomes" id="UP001528823"/>
    </source>
</evidence>
<comment type="subcellular location">
    <subcellularLocation>
        <location evidence="1">Cell membrane</location>
        <topology evidence="1">Multi-pass membrane protein</topology>
    </subcellularLocation>
</comment>
<evidence type="ECO:0000256" key="8">
    <source>
        <dbReference type="ARBA" id="ARBA00023136"/>
    </source>
</evidence>
<dbReference type="SMART" id="SM01091">
    <property type="entry name" value="CorC_HlyC"/>
    <property type="match status" value="1"/>
</dbReference>
<evidence type="ECO:0000256" key="1">
    <source>
        <dbReference type="ARBA" id="ARBA00004651"/>
    </source>
</evidence>
<dbReference type="PROSITE" id="PS51846">
    <property type="entry name" value="CNNM"/>
    <property type="match status" value="1"/>
</dbReference>
<keyword evidence="3" id="KW-1003">Cell membrane</keyword>
<dbReference type="RefSeq" id="WP_274686854.1">
    <property type="nucleotide sequence ID" value="NZ_JAPMOU010000001.1"/>
</dbReference>
<dbReference type="InterPro" id="IPR016169">
    <property type="entry name" value="FAD-bd_PCMH_sub2"/>
</dbReference>
<dbReference type="Pfam" id="PF03471">
    <property type="entry name" value="CorC_HlyC"/>
    <property type="match status" value="1"/>
</dbReference>
<dbReference type="PANTHER" id="PTHR22777">
    <property type="entry name" value="HEMOLYSIN-RELATED"/>
    <property type="match status" value="1"/>
</dbReference>
<evidence type="ECO:0000256" key="9">
    <source>
        <dbReference type="PROSITE-ProRule" id="PRU00703"/>
    </source>
</evidence>
<dbReference type="InterPro" id="IPR002550">
    <property type="entry name" value="CNNM"/>
</dbReference>
<dbReference type="SUPFAM" id="SSF56176">
    <property type="entry name" value="FAD-binding/transporter-associated domain-like"/>
    <property type="match status" value="1"/>
</dbReference>
<feature type="domain" description="CNNM transmembrane" evidence="13">
    <location>
        <begin position="2"/>
        <end position="192"/>
    </location>
</feature>
<dbReference type="InterPro" id="IPR036318">
    <property type="entry name" value="FAD-bd_PCMH-like_sf"/>
</dbReference>
<evidence type="ECO:0000256" key="3">
    <source>
        <dbReference type="ARBA" id="ARBA00022475"/>
    </source>
</evidence>
<evidence type="ECO:0000259" key="12">
    <source>
        <dbReference type="PROSITE" id="PS51371"/>
    </source>
</evidence>
<feature type="transmembrane region" description="Helical" evidence="11">
    <location>
        <begin position="124"/>
        <end position="146"/>
    </location>
</feature>
<gene>
    <name evidence="14" type="ORF">ORQ98_00740</name>
</gene>
<feature type="transmembrane region" description="Helical" evidence="11">
    <location>
        <begin position="92"/>
        <end position="112"/>
    </location>
</feature>
<keyword evidence="4 10" id="KW-0812">Transmembrane</keyword>
<sequence>MNEVPLGFLFGALFVLILLSAFFSSSETGMMALNRYRLRHLVNSKHRAATLASRLLERPDRLIGIILIGNNFVNILASSIATIIAIRVWGDAGIAIATGLLTLVILIFAEVTPKTLAALHPERIAFPAAYLLRPLLILLYPVVWFINGITNNLLRLFGVNPNENQQDHLSTEEFRTLVHETPGIIPRKRKGMVLGILDLENVSVDDIMVPRQEIIGIDIDDDIETIISQLQDCQHTRLPIYKDDINNIIGVLHMRNAARFLATGTPSKADLLQEIAEPYFILENTPLHTQLFNFQKEKLRIAFVVDEYGDVEGLITLEDILEEIVGEFTTDMSDDSEGIKVQPDGSFLIDGSANIRDINRLLKWDLPSNGPKTLNGLITEYLETIPETKVCLKVDSYLIEILQIKDNVIKQAKVSFKKKR</sequence>
<evidence type="ECO:0000256" key="5">
    <source>
        <dbReference type="ARBA" id="ARBA00022737"/>
    </source>
</evidence>
<dbReference type="NCBIfam" id="NF008604">
    <property type="entry name" value="PRK11573.1"/>
    <property type="match status" value="1"/>
</dbReference>
<evidence type="ECO:0000259" key="13">
    <source>
        <dbReference type="PROSITE" id="PS51846"/>
    </source>
</evidence>
<keyword evidence="7 9" id="KW-0129">CBS domain</keyword>
<dbReference type="PROSITE" id="PS51371">
    <property type="entry name" value="CBS"/>
    <property type="match status" value="2"/>
</dbReference>
<evidence type="ECO:0000256" key="7">
    <source>
        <dbReference type="ARBA" id="ARBA00023122"/>
    </source>
</evidence>
<proteinExistence type="inferred from homology"/>
<feature type="domain" description="CBS" evidence="12">
    <location>
        <begin position="272"/>
        <end position="332"/>
    </location>
</feature>
<dbReference type="InterPro" id="IPR000644">
    <property type="entry name" value="CBS_dom"/>
</dbReference>
<dbReference type="InterPro" id="IPR044751">
    <property type="entry name" value="Ion_transp-like_CBS"/>
</dbReference>
<dbReference type="Pfam" id="PF01595">
    <property type="entry name" value="CNNM"/>
    <property type="match status" value="1"/>
</dbReference>
<dbReference type="CDD" id="cd04590">
    <property type="entry name" value="CBS_pair_CorC_HlyC_assoc"/>
    <property type="match status" value="1"/>
</dbReference>
<feature type="transmembrane region" description="Helical" evidence="11">
    <location>
        <begin position="62"/>
        <end position="86"/>
    </location>
</feature>
<dbReference type="Proteomes" id="UP001528823">
    <property type="component" value="Unassembled WGS sequence"/>
</dbReference>
<dbReference type="SUPFAM" id="SSF54631">
    <property type="entry name" value="CBS-domain pair"/>
    <property type="match status" value="1"/>
</dbReference>
<evidence type="ECO:0000256" key="4">
    <source>
        <dbReference type="ARBA" id="ARBA00022692"/>
    </source>
</evidence>
<evidence type="ECO:0000256" key="6">
    <source>
        <dbReference type="ARBA" id="ARBA00022989"/>
    </source>
</evidence>
<dbReference type="EMBL" id="JAPMOU010000001">
    <property type="protein sequence ID" value="MDE1460481.1"/>
    <property type="molecule type" value="Genomic_DNA"/>
</dbReference>
<evidence type="ECO:0000256" key="11">
    <source>
        <dbReference type="SAM" id="Phobius"/>
    </source>
</evidence>
<evidence type="ECO:0000256" key="10">
    <source>
        <dbReference type="PROSITE-ProRule" id="PRU01193"/>
    </source>
</evidence>
<comment type="caution">
    <text evidence="14">The sequence shown here is derived from an EMBL/GenBank/DDBJ whole genome shotgun (WGS) entry which is preliminary data.</text>
</comment>
<evidence type="ECO:0000313" key="14">
    <source>
        <dbReference type="EMBL" id="MDE1460481.1"/>
    </source>
</evidence>
<feature type="transmembrane region" description="Helical" evidence="11">
    <location>
        <begin position="6"/>
        <end position="25"/>
    </location>
</feature>
<reference evidence="14 15" key="1">
    <citation type="submission" date="2022-11" db="EMBL/GenBank/DDBJ databases">
        <title>Spartinivicinus poritis sp. nov., isolated from scleractinian coral Porites lutea.</title>
        <authorList>
            <person name="Zhang G."/>
            <person name="Cai L."/>
            <person name="Wei Q."/>
        </authorList>
    </citation>
    <scope>NUCLEOTIDE SEQUENCE [LARGE SCALE GENOMIC DNA]</scope>
    <source>
        <strain evidence="14 15">A2-2</strain>
    </source>
</reference>
<dbReference type="InterPro" id="IPR005170">
    <property type="entry name" value="Transptr-assoc_dom"/>
</dbReference>
<feature type="domain" description="CBS" evidence="12">
    <location>
        <begin position="208"/>
        <end position="267"/>
    </location>
</feature>
<evidence type="ECO:0000256" key="2">
    <source>
        <dbReference type="ARBA" id="ARBA00006337"/>
    </source>
</evidence>
<dbReference type="PANTHER" id="PTHR22777:SF32">
    <property type="entry name" value="UPF0053 INNER MEMBRANE PROTEIN YFJD"/>
    <property type="match status" value="1"/>
</dbReference>